<feature type="transmembrane region" description="Helical" evidence="6">
    <location>
        <begin position="120"/>
        <end position="141"/>
    </location>
</feature>
<feature type="domain" description="Rhodopsin" evidence="7">
    <location>
        <begin position="24"/>
        <end position="266"/>
    </location>
</feature>
<keyword evidence="9" id="KW-1185">Reference proteome</keyword>
<keyword evidence="4 6" id="KW-0472">Membrane</keyword>
<sequence>DSIIPAAYPPPGIIPNFDGRAAKAESVTIITAIFLSIAIIAVGLRLYTRIHLVRLFGLDDLLDYGVGKHLWDVPLSTFSPKLLKVWMVGAVSYSATMLAVKLSILLLYRRIFPLENFRIQWWLTVAVTIGYSVGGMCASIFSCTPVAKSWDVTISNGHCINTGAFYIANGILNVITDLVILALPIPILWNLALTKKKKIALSILFAAGSLTCVVSMIRVGFVVIFLKHGSTDPTYSILPTVVWGFIEYNCAIVCSCALTIRPLLQRYFGGIFASGG</sequence>
<evidence type="ECO:0000256" key="4">
    <source>
        <dbReference type="ARBA" id="ARBA00023136"/>
    </source>
</evidence>
<evidence type="ECO:0000259" key="7">
    <source>
        <dbReference type="Pfam" id="PF20684"/>
    </source>
</evidence>
<evidence type="ECO:0000256" key="3">
    <source>
        <dbReference type="ARBA" id="ARBA00022989"/>
    </source>
</evidence>
<feature type="non-terminal residue" evidence="8">
    <location>
        <position position="1"/>
    </location>
</feature>
<dbReference type="EMBL" id="KV745709">
    <property type="protein sequence ID" value="OCK73603.1"/>
    <property type="molecule type" value="Genomic_DNA"/>
</dbReference>
<dbReference type="Pfam" id="PF20684">
    <property type="entry name" value="Fung_rhodopsin"/>
    <property type="match status" value="1"/>
</dbReference>
<feature type="non-terminal residue" evidence="8">
    <location>
        <position position="276"/>
    </location>
</feature>
<name>A0A8E2DXY4_9PEZI</name>
<keyword evidence="3 6" id="KW-1133">Transmembrane helix</keyword>
<feature type="transmembrane region" description="Helical" evidence="6">
    <location>
        <begin position="237"/>
        <end position="260"/>
    </location>
</feature>
<evidence type="ECO:0000256" key="1">
    <source>
        <dbReference type="ARBA" id="ARBA00004141"/>
    </source>
</evidence>
<accession>A0A8E2DXY4</accession>
<feature type="transmembrane region" description="Helical" evidence="6">
    <location>
        <begin position="171"/>
        <end position="192"/>
    </location>
</feature>
<reference evidence="8 9" key="1">
    <citation type="journal article" date="2016" name="Nat. Commun.">
        <title>Ectomycorrhizal ecology is imprinted in the genome of the dominant symbiotic fungus Cenococcum geophilum.</title>
        <authorList>
            <consortium name="DOE Joint Genome Institute"/>
            <person name="Peter M."/>
            <person name="Kohler A."/>
            <person name="Ohm R.A."/>
            <person name="Kuo A."/>
            <person name="Krutzmann J."/>
            <person name="Morin E."/>
            <person name="Arend M."/>
            <person name="Barry K.W."/>
            <person name="Binder M."/>
            <person name="Choi C."/>
            <person name="Clum A."/>
            <person name="Copeland A."/>
            <person name="Grisel N."/>
            <person name="Haridas S."/>
            <person name="Kipfer T."/>
            <person name="LaButti K."/>
            <person name="Lindquist E."/>
            <person name="Lipzen A."/>
            <person name="Maire R."/>
            <person name="Meier B."/>
            <person name="Mihaltcheva S."/>
            <person name="Molinier V."/>
            <person name="Murat C."/>
            <person name="Poggeler S."/>
            <person name="Quandt C.A."/>
            <person name="Sperisen C."/>
            <person name="Tritt A."/>
            <person name="Tisserant E."/>
            <person name="Crous P.W."/>
            <person name="Henrissat B."/>
            <person name="Nehls U."/>
            <person name="Egli S."/>
            <person name="Spatafora J.W."/>
            <person name="Grigoriev I.V."/>
            <person name="Martin F.M."/>
        </authorList>
    </citation>
    <scope>NUCLEOTIDE SEQUENCE [LARGE SCALE GENOMIC DNA]</scope>
    <source>
        <strain evidence="8 9">CBS 459.81</strain>
    </source>
</reference>
<dbReference type="InterPro" id="IPR049326">
    <property type="entry name" value="Rhodopsin_dom_fungi"/>
</dbReference>
<dbReference type="PANTHER" id="PTHR33048:SF47">
    <property type="entry name" value="INTEGRAL MEMBRANE PROTEIN-RELATED"/>
    <property type="match status" value="1"/>
</dbReference>
<comment type="similarity">
    <text evidence="5">Belongs to the SAT4 family.</text>
</comment>
<dbReference type="OrthoDB" id="444631at2759"/>
<gene>
    <name evidence="8" type="ORF">K432DRAFT_265160</name>
</gene>
<evidence type="ECO:0000313" key="9">
    <source>
        <dbReference type="Proteomes" id="UP000250266"/>
    </source>
</evidence>
<dbReference type="GO" id="GO:0016020">
    <property type="term" value="C:membrane"/>
    <property type="evidence" value="ECO:0007669"/>
    <property type="project" value="UniProtKB-SubCell"/>
</dbReference>
<feature type="transmembrane region" description="Helical" evidence="6">
    <location>
        <begin position="85"/>
        <end position="108"/>
    </location>
</feature>
<feature type="transmembrane region" description="Helical" evidence="6">
    <location>
        <begin position="199"/>
        <end position="225"/>
    </location>
</feature>
<evidence type="ECO:0000256" key="2">
    <source>
        <dbReference type="ARBA" id="ARBA00022692"/>
    </source>
</evidence>
<dbReference type="AlphaFoldDB" id="A0A8E2DXY4"/>
<evidence type="ECO:0000256" key="5">
    <source>
        <dbReference type="ARBA" id="ARBA00038359"/>
    </source>
</evidence>
<dbReference type="InterPro" id="IPR052337">
    <property type="entry name" value="SAT4-like"/>
</dbReference>
<dbReference type="Proteomes" id="UP000250266">
    <property type="component" value="Unassembled WGS sequence"/>
</dbReference>
<feature type="transmembrane region" description="Helical" evidence="6">
    <location>
        <begin position="27"/>
        <end position="47"/>
    </location>
</feature>
<evidence type="ECO:0000256" key="6">
    <source>
        <dbReference type="SAM" id="Phobius"/>
    </source>
</evidence>
<evidence type="ECO:0000313" key="8">
    <source>
        <dbReference type="EMBL" id="OCK73603.1"/>
    </source>
</evidence>
<proteinExistence type="inferred from homology"/>
<protein>
    <recommendedName>
        <fullName evidence="7">Rhodopsin domain-containing protein</fullName>
    </recommendedName>
</protein>
<organism evidence="8 9">
    <name type="scientific">Lepidopterella palustris CBS 459.81</name>
    <dbReference type="NCBI Taxonomy" id="1314670"/>
    <lineage>
        <taxon>Eukaryota</taxon>
        <taxon>Fungi</taxon>
        <taxon>Dikarya</taxon>
        <taxon>Ascomycota</taxon>
        <taxon>Pezizomycotina</taxon>
        <taxon>Dothideomycetes</taxon>
        <taxon>Pleosporomycetidae</taxon>
        <taxon>Mytilinidiales</taxon>
        <taxon>Argynnaceae</taxon>
        <taxon>Lepidopterella</taxon>
    </lineage>
</organism>
<dbReference type="PANTHER" id="PTHR33048">
    <property type="entry name" value="PTH11-LIKE INTEGRAL MEMBRANE PROTEIN (AFU_ORTHOLOGUE AFUA_5G11245)"/>
    <property type="match status" value="1"/>
</dbReference>
<comment type="subcellular location">
    <subcellularLocation>
        <location evidence="1">Membrane</location>
        <topology evidence="1">Multi-pass membrane protein</topology>
    </subcellularLocation>
</comment>
<keyword evidence="2 6" id="KW-0812">Transmembrane</keyword>